<gene>
    <name evidence="2" type="ORF">WMY93_026227</name>
</gene>
<dbReference type="Proteomes" id="UP001460270">
    <property type="component" value="Unassembled WGS sequence"/>
</dbReference>
<evidence type="ECO:0000313" key="3">
    <source>
        <dbReference type="Proteomes" id="UP001460270"/>
    </source>
</evidence>
<name>A0AAW0MWZ8_9GOBI</name>
<feature type="compositionally biased region" description="Gly residues" evidence="1">
    <location>
        <begin position="65"/>
        <end position="75"/>
    </location>
</feature>
<proteinExistence type="predicted"/>
<keyword evidence="3" id="KW-1185">Reference proteome</keyword>
<comment type="caution">
    <text evidence="2">The sequence shown here is derived from an EMBL/GenBank/DDBJ whole genome shotgun (WGS) entry which is preliminary data.</text>
</comment>
<evidence type="ECO:0000313" key="2">
    <source>
        <dbReference type="EMBL" id="KAK7886606.1"/>
    </source>
</evidence>
<organism evidence="2 3">
    <name type="scientific">Mugilogobius chulae</name>
    <name type="common">yellowstripe goby</name>
    <dbReference type="NCBI Taxonomy" id="88201"/>
    <lineage>
        <taxon>Eukaryota</taxon>
        <taxon>Metazoa</taxon>
        <taxon>Chordata</taxon>
        <taxon>Craniata</taxon>
        <taxon>Vertebrata</taxon>
        <taxon>Euteleostomi</taxon>
        <taxon>Actinopterygii</taxon>
        <taxon>Neopterygii</taxon>
        <taxon>Teleostei</taxon>
        <taxon>Neoteleostei</taxon>
        <taxon>Acanthomorphata</taxon>
        <taxon>Gobiaria</taxon>
        <taxon>Gobiiformes</taxon>
        <taxon>Gobioidei</taxon>
        <taxon>Gobiidae</taxon>
        <taxon>Gobionellinae</taxon>
        <taxon>Mugilogobius</taxon>
    </lineage>
</organism>
<feature type="compositionally biased region" description="Pro residues" evidence="1">
    <location>
        <begin position="10"/>
        <end position="30"/>
    </location>
</feature>
<feature type="compositionally biased region" description="Basic and acidic residues" evidence="1">
    <location>
        <begin position="97"/>
        <end position="110"/>
    </location>
</feature>
<feature type="region of interest" description="Disordered" evidence="1">
    <location>
        <begin position="1"/>
        <end position="113"/>
    </location>
</feature>
<dbReference type="EMBL" id="JBBPFD010000019">
    <property type="protein sequence ID" value="KAK7886606.1"/>
    <property type="molecule type" value="Genomic_DNA"/>
</dbReference>
<protein>
    <submittedName>
        <fullName evidence="2">Uncharacterized protein</fullName>
    </submittedName>
</protein>
<sequence>MFSTDMEPSEPGPGPGPGPGPRPGPRPGPAPSSVSLKSDSSRNAPPTFKEARPEGNSTKMDLPGRGPGLGPGLGLRPGPAPSSVSLKSDNSKNILIEFREDLPEKQRDPDLQPPTEAQLNLVFTRLEQDVLRFVQQQLQKLHRLLASDYPECSESEEEEQSTEVLNITLDFLKKMDQEHLAQRLQNSNHSQTKCF</sequence>
<feature type="compositionally biased region" description="Polar residues" evidence="1">
    <location>
        <begin position="32"/>
        <end position="44"/>
    </location>
</feature>
<evidence type="ECO:0000256" key="1">
    <source>
        <dbReference type="SAM" id="MobiDB-lite"/>
    </source>
</evidence>
<accession>A0AAW0MWZ8</accession>
<feature type="compositionally biased region" description="Polar residues" evidence="1">
    <location>
        <begin position="82"/>
        <end position="93"/>
    </location>
</feature>
<dbReference type="AlphaFoldDB" id="A0AAW0MWZ8"/>
<reference evidence="3" key="1">
    <citation type="submission" date="2024-04" db="EMBL/GenBank/DDBJ databases">
        <title>Salinicola lusitanus LLJ914,a marine bacterium isolated from the Okinawa Trough.</title>
        <authorList>
            <person name="Li J."/>
        </authorList>
    </citation>
    <scope>NUCLEOTIDE SEQUENCE [LARGE SCALE GENOMIC DNA]</scope>
</reference>